<dbReference type="Pfam" id="PF04082">
    <property type="entry name" value="Fungal_trans"/>
    <property type="match status" value="1"/>
</dbReference>
<evidence type="ECO:0000256" key="1">
    <source>
        <dbReference type="ARBA" id="ARBA00004123"/>
    </source>
</evidence>
<dbReference type="InterPro" id="IPR036236">
    <property type="entry name" value="Znf_C2H2_sf"/>
</dbReference>
<evidence type="ECO:0000313" key="10">
    <source>
        <dbReference type="Proteomes" id="UP000094112"/>
    </source>
</evidence>
<dbReference type="GO" id="GO:0006351">
    <property type="term" value="P:DNA-templated transcription"/>
    <property type="evidence" value="ECO:0007669"/>
    <property type="project" value="InterPro"/>
</dbReference>
<reference evidence="9 10" key="1">
    <citation type="journal article" date="2016" name="Proc. Natl. Acad. Sci. U.S.A.">
        <title>Comparative genomics of biotechnologically important yeasts.</title>
        <authorList>
            <person name="Riley R."/>
            <person name="Haridas S."/>
            <person name="Wolfe K.H."/>
            <person name="Lopes M.R."/>
            <person name="Hittinger C.T."/>
            <person name="Goeker M."/>
            <person name="Salamov A.A."/>
            <person name="Wisecaver J.H."/>
            <person name="Long T.M."/>
            <person name="Calvey C.H."/>
            <person name="Aerts A.L."/>
            <person name="Barry K.W."/>
            <person name="Choi C."/>
            <person name="Clum A."/>
            <person name="Coughlan A.Y."/>
            <person name="Deshpande S."/>
            <person name="Douglass A.P."/>
            <person name="Hanson S.J."/>
            <person name="Klenk H.-P."/>
            <person name="LaButti K.M."/>
            <person name="Lapidus A."/>
            <person name="Lindquist E.A."/>
            <person name="Lipzen A.M."/>
            <person name="Meier-Kolthoff J.P."/>
            <person name="Ohm R.A."/>
            <person name="Otillar R.P."/>
            <person name="Pangilinan J.L."/>
            <person name="Peng Y."/>
            <person name="Rokas A."/>
            <person name="Rosa C.A."/>
            <person name="Scheuner C."/>
            <person name="Sibirny A.A."/>
            <person name="Slot J.C."/>
            <person name="Stielow J.B."/>
            <person name="Sun H."/>
            <person name="Kurtzman C.P."/>
            <person name="Blackwell M."/>
            <person name="Grigoriev I.V."/>
            <person name="Jeffries T.W."/>
        </authorList>
    </citation>
    <scope>NUCLEOTIDE SEQUENCE [LARGE SCALE GENOMIC DNA]</scope>
    <source>
        <strain evidence="10">ATCC 58044 / CBS 1984 / NCYC 433 / NRRL Y-366-8</strain>
    </source>
</reference>
<dbReference type="Pfam" id="PF00096">
    <property type="entry name" value="zf-C2H2"/>
    <property type="match status" value="1"/>
</dbReference>
<dbReference type="GO" id="GO:0008270">
    <property type="term" value="F:zinc ion binding"/>
    <property type="evidence" value="ECO:0007669"/>
    <property type="project" value="UniProtKB-KW"/>
</dbReference>
<keyword evidence="6" id="KW-0539">Nucleus</keyword>
<feature type="domain" description="C2H2-type" evidence="8">
    <location>
        <begin position="15"/>
        <end position="42"/>
    </location>
</feature>
<keyword evidence="10" id="KW-1185">Reference proteome</keyword>
<organism evidence="9 10">
    <name type="scientific">Wickerhamomyces anomalus (strain ATCC 58044 / CBS 1984 / NCYC 433 / NRRL Y-366-8)</name>
    <name type="common">Yeast</name>
    <name type="synonym">Hansenula anomala</name>
    <dbReference type="NCBI Taxonomy" id="683960"/>
    <lineage>
        <taxon>Eukaryota</taxon>
        <taxon>Fungi</taxon>
        <taxon>Dikarya</taxon>
        <taxon>Ascomycota</taxon>
        <taxon>Saccharomycotina</taxon>
        <taxon>Saccharomycetes</taxon>
        <taxon>Phaffomycetales</taxon>
        <taxon>Wickerhamomycetaceae</taxon>
        <taxon>Wickerhamomyces</taxon>
    </lineage>
</organism>
<keyword evidence="4 7" id="KW-0863">Zinc-finger</keyword>
<dbReference type="InterPro" id="IPR051059">
    <property type="entry name" value="VerF-like"/>
</dbReference>
<dbReference type="Proteomes" id="UP000094112">
    <property type="component" value="Unassembled WGS sequence"/>
</dbReference>
<dbReference type="InterPro" id="IPR007219">
    <property type="entry name" value="XnlR_reg_dom"/>
</dbReference>
<dbReference type="Gene3D" id="3.30.160.60">
    <property type="entry name" value="Classic Zinc Finger"/>
    <property type="match status" value="1"/>
</dbReference>
<proteinExistence type="predicted"/>
<keyword evidence="2" id="KW-0479">Metal-binding</keyword>
<dbReference type="PROSITE" id="PS00028">
    <property type="entry name" value="ZINC_FINGER_C2H2_1"/>
    <property type="match status" value="2"/>
</dbReference>
<evidence type="ECO:0000256" key="4">
    <source>
        <dbReference type="ARBA" id="ARBA00022771"/>
    </source>
</evidence>
<dbReference type="PANTHER" id="PTHR40626">
    <property type="entry name" value="MIP31509P"/>
    <property type="match status" value="1"/>
</dbReference>
<feature type="non-terminal residue" evidence="9">
    <location>
        <position position="1"/>
    </location>
</feature>
<keyword evidence="3" id="KW-0677">Repeat</keyword>
<evidence type="ECO:0000256" key="2">
    <source>
        <dbReference type="ARBA" id="ARBA00022723"/>
    </source>
</evidence>
<comment type="subcellular location">
    <subcellularLocation>
        <location evidence="1">Nucleus</location>
    </subcellularLocation>
</comment>
<gene>
    <name evidence="9" type="ORF">WICANDRAFT_52671</name>
</gene>
<dbReference type="AlphaFoldDB" id="A0A1E3P7U3"/>
<evidence type="ECO:0000256" key="5">
    <source>
        <dbReference type="ARBA" id="ARBA00022833"/>
    </source>
</evidence>
<keyword evidence="5" id="KW-0862">Zinc</keyword>
<dbReference type="InterPro" id="IPR013087">
    <property type="entry name" value="Znf_C2H2_type"/>
</dbReference>
<dbReference type="STRING" id="683960.A0A1E3P7U3"/>
<dbReference type="PANTHER" id="PTHR40626:SF11">
    <property type="entry name" value="ZINC FINGER PROTEIN YPR022C"/>
    <property type="match status" value="1"/>
</dbReference>
<dbReference type="GO" id="GO:0000978">
    <property type="term" value="F:RNA polymerase II cis-regulatory region sequence-specific DNA binding"/>
    <property type="evidence" value="ECO:0007669"/>
    <property type="project" value="InterPro"/>
</dbReference>
<evidence type="ECO:0000256" key="3">
    <source>
        <dbReference type="ARBA" id="ARBA00022737"/>
    </source>
</evidence>
<protein>
    <recommendedName>
        <fullName evidence="8">C2H2-type domain-containing protein</fullName>
    </recommendedName>
</protein>
<dbReference type="PROSITE" id="PS50157">
    <property type="entry name" value="ZINC_FINGER_C2H2_2"/>
    <property type="match status" value="2"/>
</dbReference>
<dbReference type="CDD" id="cd12148">
    <property type="entry name" value="fungal_TF_MHR"/>
    <property type="match status" value="1"/>
</dbReference>
<dbReference type="OrthoDB" id="1405595at2759"/>
<sequence length="589" mass="67920">MVHLDTGSITKSRPFECPTCQRRFTRIENLRRHERQHSQQRLSCQHCLKLFSRNDALKLHLKRFHQNGSILKSAASVKIDSPLEKVSRDKLETLLQLYWENFHPTFPILHKMTFRSPGDYDDDDDDDDATIIHEFAQNALVNIMCCIGLRYLKDDESKQLRLSLEAYVLKKLQTPSVEDPALTDLQASLLYIHCGIYSGNEEWFKKAEIELHYLIEIARETGIFQNTPAVSQLGKEWDKFIFSESRRRISYAIYFIDSQLATLFNYPPVTSHYEIKHILPCSDELWEMPTAEDWEAYKESHVETQGLYFLEGLQDALIYGKMSKPTSSFGAMTILSAMHIMIRHMTQYAGILETVPSHAQDPFSRRSQLGNGLNGLRTLIPKNTHSDPFRQKTMWDLFEYFWNLAYIHLHLPDTVITSGIIEVSLDATVVTCATLAKPQSKNPPGIALLNNDFSQIPYQTHALASSHLGFFLSSYKKGVQEQNPAMTFMFYKACLKAWQILNVALKKDEAENFEYPLELDEQKRQMLESKYLMQRLAGDILCNLEGSTDYSDLQYFENWVESSLSSLNTWGIGDCASCSFRDMLIEPQF</sequence>
<evidence type="ECO:0000259" key="8">
    <source>
        <dbReference type="PROSITE" id="PS50157"/>
    </source>
</evidence>
<dbReference type="GO" id="GO:0005634">
    <property type="term" value="C:nucleus"/>
    <property type="evidence" value="ECO:0007669"/>
    <property type="project" value="UniProtKB-SubCell"/>
</dbReference>
<accession>A0A1E3P7U3</accession>
<name>A0A1E3P7U3_WICAA</name>
<dbReference type="SMART" id="SM00355">
    <property type="entry name" value="ZnF_C2H2"/>
    <property type="match status" value="2"/>
</dbReference>
<dbReference type="FunFam" id="3.30.160.60:FF:000065">
    <property type="entry name" value="B-cell CLL/lymphoma 6, member B"/>
    <property type="match status" value="1"/>
</dbReference>
<evidence type="ECO:0000256" key="6">
    <source>
        <dbReference type="ARBA" id="ARBA00023242"/>
    </source>
</evidence>
<dbReference type="SUPFAM" id="SSF57667">
    <property type="entry name" value="beta-beta-alpha zinc fingers"/>
    <property type="match status" value="1"/>
</dbReference>
<dbReference type="GO" id="GO:0000981">
    <property type="term" value="F:DNA-binding transcription factor activity, RNA polymerase II-specific"/>
    <property type="evidence" value="ECO:0007669"/>
    <property type="project" value="InterPro"/>
</dbReference>
<dbReference type="EMBL" id="KV454209">
    <property type="protein sequence ID" value="ODQ61489.1"/>
    <property type="molecule type" value="Genomic_DNA"/>
</dbReference>
<dbReference type="RefSeq" id="XP_019040696.1">
    <property type="nucleotide sequence ID" value="XM_019182695.1"/>
</dbReference>
<dbReference type="GO" id="GO:0000785">
    <property type="term" value="C:chromatin"/>
    <property type="evidence" value="ECO:0007669"/>
    <property type="project" value="TreeGrafter"/>
</dbReference>
<feature type="domain" description="C2H2-type" evidence="8">
    <location>
        <begin position="42"/>
        <end position="70"/>
    </location>
</feature>
<dbReference type="GeneID" id="30199941"/>
<evidence type="ECO:0000256" key="7">
    <source>
        <dbReference type="PROSITE-ProRule" id="PRU00042"/>
    </source>
</evidence>
<evidence type="ECO:0000313" key="9">
    <source>
        <dbReference type="EMBL" id="ODQ61489.1"/>
    </source>
</evidence>